<gene>
    <name evidence="2" type="ORF">O9H85_34640</name>
</gene>
<evidence type="ECO:0000313" key="3">
    <source>
        <dbReference type="Proteomes" id="UP001527882"/>
    </source>
</evidence>
<accession>A0ABT4QKK3</accession>
<comment type="caution">
    <text evidence="2">The sequence shown here is derived from an EMBL/GenBank/DDBJ whole genome shotgun (WGS) entry which is preliminary data.</text>
</comment>
<keyword evidence="3" id="KW-1185">Reference proteome</keyword>
<dbReference type="EMBL" id="JAQAGZ010000037">
    <property type="protein sequence ID" value="MCZ8517398.1"/>
    <property type="molecule type" value="Genomic_DNA"/>
</dbReference>
<reference evidence="2 3" key="1">
    <citation type="submission" date="2022-12" db="EMBL/GenBank/DDBJ databases">
        <title>Draft genome sequence of Paenibacillus sp. dW9.</title>
        <authorList>
            <person name="Choi E.-W."/>
            <person name="Kim D.-U."/>
        </authorList>
    </citation>
    <scope>NUCLEOTIDE SEQUENCE [LARGE SCALE GENOMIC DNA]</scope>
    <source>
        <strain evidence="3">dW9</strain>
    </source>
</reference>
<sequence length="163" mass="18836">MNVLTREKLLFIESQCVNPQDAIIIRLLMEGIEVHELVYLTQDALNETTRILTIESPFGTSRKIQVSKRCAELFQHAAEQTKYILENGYNPTKQNSVNLRHSPFLIKVSIHDYIANESMIMELDSVILRTIYMRLKKLAAFFSLPELVHLTTVRLEPEEKAYA</sequence>
<dbReference type="Proteomes" id="UP001527882">
    <property type="component" value="Unassembled WGS sequence"/>
</dbReference>
<evidence type="ECO:0000259" key="1">
    <source>
        <dbReference type="Pfam" id="PF22823"/>
    </source>
</evidence>
<dbReference type="RefSeq" id="WP_269885926.1">
    <property type="nucleotide sequence ID" value="NZ_JAQAGZ010000037.1"/>
</dbReference>
<proteinExistence type="predicted"/>
<dbReference type="Pfam" id="PF22823">
    <property type="entry name" value="MrpR_C_cat"/>
    <property type="match status" value="1"/>
</dbReference>
<protein>
    <recommendedName>
        <fullName evidence="1">MrpR C-terminal catalytic domain-containing protein</fullName>
    </recommendedName>
</protein>
<organism evidence="2 3">
    <name type="scientific">Paenibacillus gyeongsangnamensis</name>
    <dbReference type="NCBI Taxonomy" id="3388067"/>
    <lineage>
        <taxon>Bacteria</taxon>
        <taxon>Bacillati</taxon>
        <taxon>Bacillota</taxon>
        <taxon>Bacilli</taxon>
        <taxon>Bacillales</taxon>
        <taxon>Paenibacillaceae</taxon>
        <taxon>Paenibacillus</taxon>
    </lineage>
</organism>
<evidence type="ECO:0000313" key="2">
    <source>
        <dbReference type="EMBL" id="MCZ8517398.1"/>
    </source>
</evidence>
<name>A0ABT4QKK3_9BACL</name>
<feature type="domain" description="MrpR C-terminal catalytic" evidence="1">
    <location>
        <begin position="7"/>
        <end position="108"/>
    </location>
</feature>
<dbReference type="InterPro" id="IPR055008">
    <property type="entry name" value="MrpR_C_cat"/>
</dbReference>